<comment type="caution">
    <text evidence="10">The sequence shown here is derived from an EMBL/GenBank/DDBJ whole genome shotgun (WGS) entry which is preliminary data.</text>
</comment>
<comment type="cofactor">
    <cofactor evidence="5">
        <name>Mg(2+)</name>
        <dbReference type="ChEBI" id="CHEBI:18420"/>
    </cofactor>
</comment>
<dbReference type="InterPro" id="IPR010285">
    <property type="entry name" value="DNA_helicase_pif1-like_DEAD"/>
</dbReference>
<dbReference type="InterPro" id="IPR025476">
    <property type="entry name" value="Helitron_helicase-like"/>
</dbReference>
<dbReference type="GO" id="GO:0016491">
    <property type="term" value="F:oxidoreductase activity"/>
    <property type="evidence" value="ECO:0007669"/>
    <property type="project" value="UniProtKB-KW"/>
</dbReference>
<dbReference type="GO" id="GO:0016787">
    <property type="term" value="F:hydrolase activity"/>
    <property type="evidence" value="ECO:0007669"/>
    <property type="project" value="UniProtKB-KW"/>
</dbReference>
<keyword evidence="2 5" id="KW-0378">Hydrolase</keyword>
<keyword evidence="3 5" id="KW-0347">Helicase</keyword>
<evidence type="ECO:0000259" key="9">
    <source>
        <dbReference type="Pfam" id="PF21530"/>
    </source>
</evidence>
<dbReference type="EMBL" id="JASEJX010000016">
    <property type="protein sequence ID" value="KAK4513870.1"/>
    <property type="molecule type" value="Genomic_DNA"/>
</dbReference>
<dbReference type="CDD" id="cd18809">
    <property type="entry name" value="SF1_C_RecD"/>
    <property type="match status" value="1"/>
</dbReference>
<dbReference type="GO" id="GO:0005524">
    <property type="term" value="F:ATP binding"/>
    <property type="evidence" value="ECO:0007669"/>
    <property type="project" value="UniProtKB-KW"/>
</dbReference>
<keyword evidence="11" id="KW-1185">Reference proteome</keyword>
<dbReference type="RefSeq" id="XP_064680536.1">
    <property type="nucleotide sequence ID" value="XM_064825159.1"/>
</dbReference>
<keyword evidence="10" id="KW-0560">Oxidoreductase</keyword>
<feature type="domain" description="Helitron helicase-like" evidence="8">
    <location>
        <begin position="395"/>
        <end position="576"/>
    </location>
</feature>
<gene>
    <name evidence="10" type="primary">GPD2</name>
    <name evidence="10" type="ORF">ATC70_005876</name>
</gene>
<keyword evidence="5" id="KW-0234">DNA repair</keyword>
<dbReference type="GO" id="GO:0000723">
    <property type="term" value="P:telomere maintenance"/>
    <property type="evidence" value="ECO:0007669"/>
    <property type="project" value="InterPro"/>
</dbReference>
<keyword evidence="5" id="KW-0233">DNA recombination</keyword>
<dbReference type="PANTHER" id="PTHR10492">
    <property type="match status" value="1"/>
</dbReference>
<dbReference type="EC" id="5.6.2.3" evidence="5"/>
<evidence type="ECO:0000259" key="8">
    <source>
        <dbReference type="Pfam" id="PF14214"/>
    </source>
</evidence>
<evidence type="ECO:0000313" key="10">
    <source>
        <dbReference type="EMBL" id="KAK4513870.1"/>
    </source>
</evidence>
<evidence type="ECO:0000313" key="11">
    <source>
        <dbReference type="Proteomes" id="UP001304243"/>
    </source>
</evidence>
<dbReference type="Pfam" id="PF21530">
    <property type="entry name" value="Pif1_2B_dom"/>
    <property type="match status" value="1"/>
</dbReference>
<accession>A0AAN7DG76</accession>
<evidence type="ECO:0000256" key="5">
    <source>
        <dbReference type="RuleBase" id="RU363044"/>
    </source>
</evidence>
<dbReference type="InterPro" id="IPR003840">
    <property type="entry name" value="DNA_helicase_dom"/>
</dbReference>
<comment type="similarity">
    <text evidence="5">Belongs to the helicase family.</text>
</comment>
<organism evidence="10 11">
    <name type="scientific">Mucor velutinosus</name>
    <dbReference type="NCBI Taxonomy" id="708070"/>
    <lineage>
        <taxon>Eukaryota</taxon>
        <taxon>Fungi</taxon>
        <taxon>Fungi incertae sedis</taxon>
        <taxon>Mucoromycota</taxon>
        <taxon>Mucoromycotina</taxon>
        <taxon>Mucoromycetes</taxon>
        <taxon>Mucorales</taxon>
        <taxon>Mucorineae</taxon>
        <taxon>Mucoraceae</taxon>
        <taxon>Mucor</taxon>
    </lineage>
</organism>
<dbReference type="InterPro" id="IPR049163">
    <property type="entry name" value="Pif1-like_2B_dom"/>
</dbReference>
<dbReference type="GO" id="GO:0006281">
    <property type="term" value="P:DNA repair"/>
    <property type="evidence" value="ECO:0007669"/>
    <property type="project" value="UniProtKB-KW"/>
</dbReference>
<feature type="domain" description="DNA replication helicase" evidence="6">
    <location>
        <begin position="1462"/>
        <end position="1512"/>
    </location>
</feature>
<dbReference type="Pfam" id="PF05970">
    <property type="entry name" value="PIF1"/>
    <property type="match status" value="1"/>
</dbReference>
<dbReference type="Gene3D" id="3.40.50.300">
    <property type="entry name" value="P-loop containing nucleotide triphosphate hydrolases"/>
    <property type="match status" value="2"/>
</dbReference>
<proteinExistence type="inferred from homology"/>
<dbReference type="PANTHER" id="PTHR10492:SF57">
    <property type="entry name" value="ATP-DEPENDENT DNA HELICASE"/>
    <property type="match status" value="1"/>
</dbReference>
<dbReference type="Pfam" id="PF14214">
    <property type="entry name" value="Helitron_like_N"/>
    <property type="match status" value="1"/>
</dbReference>
<evidence type="ECO:0000259" key="6">
    <source>
        <dbReference type="Pfam" id="PF02689"/>
    </source>
</evidence>
<dbReference type="Pfam" id="PF02689">
    <property type="entry name" value="Herpes_Helicase"/>
    <property type="match status" value="1"/>
</dbReference>
<keyword evidence="1 5" id="KW-0547">Nucleotide-binding</keyword>
<dbReference type="SUPFAM" id="SSF52540">
    <property type="entry name" value="P-loop containing nucleoside triphosphate hydrolases"/>
    <property type="match status" value="2"/>
</dbReference>
<evidence type="ECO:0000256" key="1">
    <source>
        <dbReference type="ARBA" id="ARBA00022741"/>
    </source>
</evidence>
<evidence type="ECO:0000256" key="4">
    <source>
        <dbReference type="ARBA" id="ARBA00022840"/>
    </source>
</evidence>
<dbReference type="Proteomes" id="UP001304243">
    <property type="component" value="Unassembled WGS sequence"/>
</dbReference>
<protein>
    <recommendedName>
        <fullName evidence="5">ATP-dependent DNA helicase</fullName>
        <ecNumber evidence="5">5.6.2.3</ecNumber>
    </recommendedName>
</protein>
<dbReference type="GeneID" id="89949562"/>
<dbReference type="GO" id="GO:0043139">
    <property type="term" value="F:5'-3' DNA helicase activity"/>
    <property type="evidence" value="ECO:0007669"/>
    <property type="project" value="UniProtKB-EC"/>
</dbReference>
<dbReference type="GO" id="GO:0006310">
    <property type="term" value="P:DNA recombination"/>
    <property type="evidence" value="ECO:0007669"/>
    <property type="project" value="UniProtKB-KW"/>
</dbReference>
<keyword evidence="5" id="KW-0227">DNA damage</keyword>
<comment type="catalytic activity">
    <reaction evidence="5">
        <text>ATP + H2O = ADP + phosphate + H(+)</text>
        <dbReference type="Rhea" id="RHEA:13065"/>
        <dbReference type="ChEBI" id="CHEBI:15377"/>
        <dbReference type="ChEBI" id="CHEBI:15378"/>
        <dbReference type="ChEBI" id="CHEBI:30616"/>
        <dbReference type="ChEBI" id="CHEBI:43474"/>
        <dbReference type="ChEBI" id="CHEBI:456216"/>
        <dbReference type="EC" id="5.6.2.3"/>
    </reaction>
</comment>
<reference evidence="10 11" key="1">
    <citation type="submission" date="2022-11" db="EMBL/GenBank/DDBJ databases">
        <title>Mucor velutinosus strain NIH1002 WGS.</title>
        <authorList>
            <person name="Subramanian P."/>
            <person name="Mullikin J.C."/>
            <person name="Segre J.A."/>
            <person name="Zelazny A.M."/>
        </authorList>
    </citation>
    <scope>NUCLEOTIDE SEQUENCE [LARGE SCALE GENOMIC DNA]</scope>
    <source>
        <strain evidence="10 11">NIH1002</strain>
    </source>
</reference>
<feature type="domain" description="DNA helicase Pif1-like 2B" evidence="9">
    <location>
        <begin position="1376"/>
        <end position="1421"/>
    </location>
</feature>
<evidence type="ECO:0000256" key="3">
    <source>
        <dbReference type="ARBA" id="ARBA00022806"/>
    </source>
</evidence>
<feature type="domain" description="DNA helicase Pif1-like DEAD-box helicase" evidence="7">
    <location>
        <begin position="1073"/>
        <end position="1279"/>
    </location>
</feature>
<evidence type="ECO:0000256" key="2">
    <source>
        <dbReference type="ARBA" id="ARBA00022801"/>
    </source>
</evidence>
<name>A0AAN7DG76_9FUNG</name>
<dbReference type="InterPro" id="IPR027417">
    <property type="entry name" value="P-loop_NTPase"/>
</dbReference>
<sequence>MPPTIQTRHCTTCRAALPVDYAYRKCDSCRERARNYARQRRLANRRTPRAPAAFVSELGRVQRSDLGRMDNQCDGCGALHWAAERAVQQRVNDNCFHACCKKGRAVLPLLQEPPEPLNSLINGSHPRSSHFLQHMRQYNTLFAFTSFGTDATPEQLQRDRENEMRGGITPVRVHGELYHLQAPLNLSNVPKYSQLYVYDPEYAAAIRCADPRNQGLDDTIIEQLSEMIADPVVCGNPFVSIYKHAHEILKEEEERQAQDGVSENAHIRLSPQMQMELVVGQDRRTQNLPTVNEIAAIIPNECSDRSFRDILITYRSNSSARAQGQFKRINETHAAYMPLHYALLFPRGEYGWNWGQRLQSSAQTADAMIIESEEDETPAEQQQQVSDSRLTQGVFYRFRLHVRNNESKIIFLSRRLFQQYVIDAWAICEQTKLNWIKVNQTNLRADVYKGLADATSAADSDLEQVGKTFILPSSFTGGPRFMMQLYQNAMAISRFFGKPTLFITFTANPNWREIQDELLPGQTAADRPDLVARVFNLKHRELLKDLKDRKVFGCYKGIVRTIEYQKRGLPHGHMLLFLDAETDRFDTPERIDQIICAEIPNVEEEPELHAIITRNMMHGPCGELNSKSPCMVQDAFGNDVCSKKFPKNYQPVTVTSADGYPTYRRRRDGRSHQVRVKDKLGVYRDFHMTNEWVVPYNPYLSKKYNAHVNVEVCGSVQAIKYINKYIYKGSDQTTLKTTTTTTATETANATTTATTQNNEVAKYLNGRYISPVEAAWRLFEFPMHEESPSVTPLAVHLENEQPVYFDPQWPQEKIDKVLRESRSTLMAYFHYNHANHGKPGFRPLLYQEFPEHMTWQQNAKKWKPRSSSRMSIGRMYYCNPAAGERYYLRLLLTVVRGATSFSHLRTVNNHEYATFREACMMLHLIEDDGEWTRAFEEAATFASGYAMRSMFVSALMFNSLVSPVQIWDQFCESFCDDLEHAIVQKGYSLLLSVQPDAEFYHGTRSLDYGLYLLQTSLGAQDRSLGQFNLPLPLFNWNGLISRMTGIQRNSLILNEMSYLQDQEAFSYQQKYAQMNATQKHIFETITSSINSNANSSHFFLQGPAGTGKTFIYNTLCHFYRSQGKIVLCVASSGIAALLLPGGRTSHSRFAIPLNIHEQSVCAIKKNDDLADLIRETSLIIWDEVPMQHRYCFEAFDRTLRDICSRGDEVTFGGIPVVLGGDFAQIPPVVRQGGRPEIVNASLKSSRLWPKLQKLSLTENMRLANSNDTDRQFADWIGKMSYEPSMIGSIALPSFLRQMTDLDQFIEDIYPQHVLQCPLQNSDFFKERAILCSKNVNVDAINSKVMENVIGEKVTLYSADTAQSDLTNTETQAYPSEYLQTLSPSGLPPAVLELKVGLPVMLLRNLNPERGLCNGTRLIIQQIGQYVLKVKILGGSGAVELIPRFTLSTLPGTLPFILTRKQFPVKVSFAMTINKSQGQSLRKVAVDLRSPVFTHGQLYVAMSRATSANGMTILLPENMKHTENVVYPEVLFSDTT</sequence>
<keyword evidence="4 5" id="KW-0067">ATP-binding</keyword>
<evidence type="ECO:0000259" key="7">
    <source>
        <dbReference type="Pfam" id="PF05970"/>
    </source>
</evidence>